<dbReference type="Pfam" id="PF14737">
    <property type="entry name" value="DUF4470"/>
    <property type="match status" value="1"/>
</dbReference>
<dbReference type="Pfam" id="PF01753">
    <property type="entry name" value="zf-MYND"/>
    <property type="match status" value="1"/>
</dbReference>
<sequence>MPLTIQELGDRLAQLSLRDQKAAEVVAWLKHNVAHRAEIAQEHRARAHEYDMPNDPAEWRAFLARHGLTERDVFQGVVSTVGDDGPAYIMSAAPCAYAHPDPAMLSDECRKPGTQACSGCRLVKYCSKECQRKHWKTHAKDCKASIRTDKWQPAWIEEGRQPTFVTEDPNLHPVARALPLWGTMPGIDVLKLSPEDALSRPDIDLAFVASGDLRSVLSTINALPPDYPGQVTVLMNDRDQHITIRNILILQLLGRIPNKRRAADMALHLWYSAFVPKAYGAELVGIGMELCGKNADELQLQLGEHATLNANMSADMRKLCSASIMSSFKWKTEQAQKELRRVRQDPSRVDVRHRAWAQCRGSHRLARDAYNRTGLVLPFGAHAAHFDTPNRFLFSPAGAWLLSDGANPLAGWDIEAVVASGVAHGCTPEDLYGGLYFHVVGALEALGERLRTLRVAFTVANQDAGALASALAPGAAALRFDRIDVSNLGDADYLGVPRVLDAWAPFLKRERGAALLGHFVNWVAREPRAEPGPEETRRIMQELVSSGKIAVPDQAQGRSPEALKARMLAAVMQAAAAAYDSSDAFEAHLAQQGLSAALKKAGLRRRLQHEIVPHRLCAPLDGTPAALPAFRDDESWYLQVNVAAPMWTERYIELVPA</sequence>
<keyword evidence="7" id="KW-1185">Reference proteome</keyword>
<dbReference type="OrthoDB" id="2791063at2759"/>
<name>A0A9P3LCJ1_9APHY</name>
<dbReference type="PROSITE" id="PS50865">
    <property type="entry name" value="ZF_MYND_2"/>
    <property type="match status" value="1"/>
</dbReference>
<protein>
    <submittedName>
        <fullName evidence="6">Zf-MYND and DUF4470 domain-containing protein</fullName>
    </submittedName>
</protein>
<dbReference type="GO" id="GO:0000981">
    <property type="term" value="F:DNA-binding transcription factor activity, RNA polymerase II-specific"/>
    <property type="evidence" value="ECO:0007669"/>
    <property type="project" value="TreeGrafter"/>
</dbReference>
<evidence type="ECO:0000313" key="7">
    <source>
        <dbReference type="Proteomes" id="UP000703269"/>
    </source>
</evidence>
<keyword evidence="2 4" id="KW-0863">Zinc-finger</keyword>
<dbReference type="AlphaFoldDB" id="A0A9P3LCJ1"/>
<dbReference type="EMBL" id="BPQB01000011">
    <property type="protein sequence ID" value="GJE88932.1"/>
    <property type="molecule type" value="Genomic_DNA"/>
</dbReference>
<dbReference type="SUPFAM" id="SSF144232">
    <property type="entry name" value="HIT/MYND zinc finger-like"/>
    <property type="match status" value="1"/>
</dbReference>
<gene>
    <name evidence="6" type="ORF">PsYK624_050200</name>
</gene>
<dbReference type="Proteomes" id="UP000703269">
    <property type="component" value="Unassembled WGS sequence"/>
</dbReference>
<evidence type="ECO:0000259" key="5">
    <source>
        <dbReference type="PROSITE" id="PS50865"/>
    </source>
</evidence>
<feature type="domain" description="MYND-type" evidence="5">
    <location>
        <begin position="106"/>
        <end position="142"/>
    </location>
</feature>
<accession>A0A9P3LCJ1</accession>
<evidence type="ECO:0000256" key="1">
    <source>
        <dbReference type="ARBA" id="ARBA00022723"/>
    </source>
</evidence>
<dbReference type="InterPro" id="IPR027974">
    <property type="entry name" value="DUF4470"/>
</dbReference>
<dbReference type="Gene3D" id="6.10.140.2220">
    <property type="match status" value="1"/>
</dbReference>
<dbReference type="GO" id="GO:0008270">
    <property type="term" value="F:zinc ion binding"/>
    <property type="evidence" value="ECO:0007669"/>
    <property type="project" value="UniProtKB-KW"/>
</dbReference>
<keyword evidence="3" id="KW-0862">Zinc</keyword>
<dbReference type="GO" id="GO:0005634">
    <property type="term" value="C:nucleus"/>
    <property type="evidence" value="ECO:0007669"/>
    <property type="project" value="TreeGrafter"/>
</dbReference>
<proteinExistence type="predicted"/>
<evidence type="ECO:0000256" key="4">
    <source>
        <dbReference type="PROSITE-ProRule" id="PRU00134"/>
    </source>
</evidence>
<dbReference type="InterPro" id="IPR002893">
    <property type="entry name" value="Znf_MYND"/>
</dbReference>
<evidence type="ECO:0000256" key="2">
    <source>
        <dbReference type="ARBA" id="ARBA00022771"/>
    </source>
</evidence>
<keyword evidence="1" id="KW-0479">Metal-binding</keyword>
<evidence type="ECO:0000256" key="3">
    <source>
        <dbReference type="ARBA" id="ARBA00022833"/>
    </source>
</evidence>
<reference evidence="6 7" key="1">
    <citation type="submission" date="2021-08" db="EMBL/GenBank/DDBJ databases">
        <title>Draft Genome Sequence of Phanerochaete sordida strain YK-624.</title>
        <authorList>
            <person name="Mori T."/>
            <person name="Dohra H."/>
            <person name="Suzuki T."/>
            <person name="Kawagishi H."/>
            <person name="Hirai H."/>
        </authorList>
    </citation>
    <scope>NUCLEOTIDE SEQUENCE [LARGE SCALE GENOMIC DNA]</scope>
    <source>
        <strain evidence="6 7">YK-624</strain>
    </source>
</reference>
<comment type="caution">
    <text evidence="6">The sequence shown here is derived from an EMBL/GenBank/DDBJ whole genome shotgun (WGS) entry which is preliminary data.</text>
</comment>
<dbReference type="InterPro" id="IPR024119">
    <property type="entry name" value="TF_DEAF-1"/>
</dbReference>
<evidence type="ECO:0000313" key="6">
    <source>
        <dbReference type="EMBL" id="GJE88932.1"/>
    </source>
</evidence>
<organism evidence="6 7">
    <name type="scientific">Phanerochaete sordida</name>
    <dbReference type="NCBI Taxonomy" id="48140"/>
    <lineage>
        <taxon>Eukaryota</taxon>
        <taxon>Fungi</taxon>
        <taxon>Dikarya</taxon>
        <taxon>Basidiomycota</taxon>
        <taxon>Agaricomycotina</taxon>
        <taxon>Agaricomycetes</taxon>
        <taxon>Polyporales</taxon>
        <taxon>Phanerochaetaceae</taxon>
        <taxon>Phanerochaete</taxon>
    </lineage>
</organism>
<dbReference type="PANTHER" id="PTHR10237">
    <property type="entry name" value="DEFORMED EPIDERMAL AUTOREGULATORY FACTOR 1 HOMOLOG SUPPRESSIN"/>
    <property type="match status" value="1"/>
</dbReference>
<dbReference type="PANTHER" id="PTHR10237:SF15">
    <property type="entry name" value="LD37257P"/>
    <property type="match status" value="1"/>
</dbReference>